<dbReference type="Proteomes" id="UP001177021">
    <property type="component" value="Unassembled WGS sequence"/>
</dbReference>
<name>A0ACB0LZZ4_TRIPR</name>
<gene>
    <name evidence="1" type="ORF">MILVUS5_LOCUS37899</name>
</gene>
<organism evidence="1 2">
    <name type="scientific">Trifolium pratense</name>
    <name type="common">Red clover</name>
    <dbReference type="NCBI Taxonomy" id="57577"/>
    <lineage>
        <taxon>Eukaryota</taxon>
        <taxon>Viridiplantae</taxon>
        <taxon>Streptophyta</taxon>
        <taxon>Embryophyta</taxon>
        <taxon>Tracheophyta</taxon>
        <taxon>Spermatophyta</taxon>
        <taxon>Magnoliopsida</taxon>
        <taxon>eudicotyledons</taxon>
        <taxon>Gunneridae</taxon>
        <taxon>Pentapetalae</taxon>
        <taxon>rosids</taxon>
        <taxon>fabids</taxon>
        <taxon>Fabales</taxon>
        <taxon>Fabaceae</taxon>
        <taxon>Papilionoideae</taxon>
        <taxon>50 kb inversion clade</taxon>
        <taxon>NPAAA clade</taxon>
        <taxon>Hologalegina</taxon>
        <taxon>IRL clade</taxon>
        <taxon>Trifolieae</taxon>
        <taxon>Trifolium</taxon>
    </lineage>
</organism>
<reference evidence="1" key="1">
    <citation type="submission" date="2023-10" db="EMBL/GenBank/DDBJ databases">
        <authorList>
            <person name="Rodriguez Cubillos JULIANA M."/>
            <person name="De Vega J."/>
        </authorList>
    </citation>
    <scope>NUCLEOTIDE SEQUENCE</scope>
</reference>
<proteinExistence type="predicted"/>
<evidence type="ECO:0000313" key="1">
    <source>
        <dbReference type="EMBL" id="CAJ2674711.1"/>
    </source>
</evidence>
<keyword evidence="2" id="KW-1185">Reference proteome</keyword>
<comment type="caution">
    <text evidence="1">The sequence shown here is derived from an EMBL/GenBank/DDBJ whole genome shotgun (WGS) entry which is preliminary data.</text>
</comment>
<sequence length="555" mass="62284">MDEEEDNRRRILERERYQIEQILQLDLEELQVEEVDDFHYSSDDDNNNNNNLDLTGGYGSAGVVPGEFTYNTCIASLHTYLGDVDDTHHSSTLLDGGSVLTLPLFCLEGVVLFPGAALPLRVIESNFVAAVERSLSRVDVPYTIGVIRVYSDTATHRMKTASIGTTAQIRQYGRLEDGSLNVVTRGQQRFRLKRCWIDVEGVPYGEIQIIEEDIPSRTPRDVFGKLTPLSNLPCNRATSSVLPSKNSVDGQGSENEESDTEESFENELSSTERRIHQSLIRSSYEYDESASSTDDKLTYESDQEMRSDLNDSVTSTPLLHDHEKDPENLDSIIGSCSSSGKQSSIREGLNWRSKNKDLYSSHRISRAFLPGWVYCMFDSYSLAQRAADMWNQIIRAPSMDALVKKPDVLSFSIASKIPVSGSTRQELLDIDGISYRLRREIELLESIDLIQCKICRIIIAKRSDMLVMSSDGPLGAYVNAAGYVHEITTLYKANGLALTGPALTKYSWFPGYAWTIANCATCETHMGWLFTATKRKLKPKSFWGIRNCQVAEEMC</sequence>
<accession>A0ACB0LZZ4</accession>
<evidence type="ECO:0000313" key="2">
    <source>
        <dbReference type="Proteomes" id="UP001177021"/>
    </source>
</evidence>
<protein>
    <submittedName>
        <fullName evidence="1">Uncharacterized protein</fullName>
    </submittedName>
</protein>
<dbReference type="EMBL" id="CASHSV030000716">
    <property type="protein sequence ID" value="CAJ2674711.1"/>
    <property type="molecule type" value="Genomic_DNA"/>
</dbReference>